<evidence type="ECO:0000313" key="2">
    <source>
        <dbReference type="EMBL" id="SDY10811.1"/>
    </source>
</evidence>
<sequence length="61" mass="6426">MARPSAPATPPGYGPPPGPGGAAAFLPGLVYLDGLRQLWDEPHQQCLHHEFGRTVVVKVPA</sequence>
<accession>A0A1H3H5R6</accession>
<dbReference type="Proteomes" id="UP000242415">
    <property type="component" value="Unassembled WGS sequence"/>
</dbReference>
<dbReference type="AlphaFoldDB" id="A0A1H3H5R6"/>
<organism evidence="2 3">
    <name type="scientific">Micromonospora pattaloongensis</name>
    <dbReference type="NCBI Taxonomy" id="405436"/>
    <lineage>
        <taxon>Bacteria</taxon>
        <taxon>Bacillati</taxon>
        <taxon>Actinomycetota</taxon>
        <taxon>Actinomycetes</taxon>
        <taxon>Micromonosporales</taxon>
        <taxon>Micromonosporaceae</taxon>
        <taxon>Micromonospora</taxon>
    </lineage>
</organism>
<reference evidence="3" key="1">
    <citation type="submission" date="2016-10" db="EMBL/GenBank/DDBJ databases">
        <authorList>
            <person name="Varghese N."/>
            <person name="Submissions S."/>
        </authorList>
    </citation>
    <scope>NUCLEOTIDE SEQUENCE [LARGE SCALE GENOMIC DNA]</scope>
    <source>
        <strain evidence="3">DSM 45245</strain>
    </source>
</reference>
<keyword evidence="3" id="KW-1185">Reference proteome</keyword>
<proteinExistence type="predicted"/>
<evidence type="ECO:0000256" key="1">
    <source>
        <dbReference type="SAM" id="MobiDB-lite"/>
    </source>
</evidence>
<dbReference type="STRING" id="405436.SAMN05444365_101693"/>
<feature type="compositionally biased region" description="Pro residues" evidence="1">
    <location>
        <begin position="7"/>
        <end position="19"/>
    </location>
</feature>
<feature type="region of interest" description="Disordered" evidence="1">
    <location>
        <begin position="1"/>
        <end position="20"/>
    </location>
</feature>
<evidence type="ECO:0000313" key="3">
    <source>
        <dbReference type="Proteomes" id="UP000242415"/>
    </source>
</evidence>
<gene>
    <name evidence="2" type="ORF">SAMN05444365_101693</name>
</gene>
<dbReference type="EMBL" id="FNPH01000001">
    <property type="protein sequence ID" value="SDY10811.1"/>
    <property type="molecule type" value="Genomic_DNA"/>
</dbReference>
<name>A0A1H3H5R6_9ACTN</name>
<protein>
    <submittedName>
        <fullName evidence="2">Uncharacterized protein</fullName>
    </submittedName>
</protein>